<dbReference type="KEGG" id="sbro:GQF42_15985"/>
<name>A0A6I6N3H2_9ACTN</name>
<evidence type="ECO:0000313" key="2">
    <source>
        <dbReference type="Proteomes" id="UP000436138"/>
    </source>
</evidence>
<dbReference type="Proteomes" id="UP000436138">
    <property type="component" value="Chromosome"/>
</dbReference>
<proteinExistence type="predicted"/>
<sequence>MGQIYGDQGPMDHIMMDLKLKAGDQGVYYIGESDIYYEFGTALVAPRFKCHDCLDRLMTMQEVAIVLGGTNDDVSATSDLDEVTIHWIGDLGIECLDLYHVEDVKRLFEAGGLNHVWQPVPKKEG</sequence>
<dbReference type="AlphaFoldDB" id="A0A6I6N3H2"/>
<organism evidence="1 2">
    <name type="scientific">Streptomyces broussonetiae</name>
    <dbReference type="NCBI Taxonomy" id="2686304"/>
    <lineage>
        <taxon>Bacteria</taxon>
        <taxon>Bacillati</taxon>
        <taxon>Actinomycetota</taxon>
        <taxon>Actinomycetes</taxon>
        <taxon>Kitasatosporales</taxon>
        <taxon>Streptomycetaceae</taxon>
        <taxon>Streptomyces</taxon>
    </lineage>
</organism>
<reference evidence="1 2" key="1">
    <citation type="submission" date="2019-12" db="EMBL/GenBank/DDBJ databases">
        <title>Streptomyces sp. strain T44 isolated from rhizosphere soil of Broussonetia papyrifera.</title>
        <authorList>
            <person name="Mo P."/>
        </authorList>
    </citation>
    <scope>NUCLEOTIDE SEQUENCE [LARGE SCALE GENOMIC DNA]</scope>
    <source>
        <strain evidence="1 2">T44</strain>
    </source>
</reference>
<accession>A0A6I6N3H2</accession>
<dbReference type="RefSeq" id="WP_158920435.1">
    <property type="nucleotide sequence ID" value="NZ_CP047020.1"/>
</dbReference>
<gene>
    <name evidence="1" type="ORF">GQF42_15985</name>
</gene>
<keyword evidence="2" id="KW-1185">Reference proteome</keyword>
<evidence type="ECO:0000313" key="1">
    <source>
        <dbReference type="EMBL" id="QHA04590.1"/>
    </source>
</evidence>
<dbReference type="EMBL" id="CP047020">
    <property type="protein sequence ID" value="QHA04590.1"/>
    <property type="molecule type" value="Genomic_DNA"/>
</dbReference>
<protein>
    <submittedName>
        <fullName evidence="1">Uncharacterized protein</fullName>
    </submittedName>
</protein>